<feature type="transmembrane region" description="Helical" evidence="1">
    <location>
        <begin position="110"/>
        <end position="128"/>
    </location>
</feature>
<reference evidence="2 3" key="1">
    <citation type="submission" date="2016-12" db="EMBL/GenBank/DDBJ databases">
        <title>The whole genome sequencing and assembly of Bacillus cohnii DSM 6307T strain.</title>
        <authorList>
            <person name="Lee Y.-J."/>
            <person name="Yi H."/>
            <person name="Bahn Y.-S."/>
            <person name="Kim J.F."/>
            <person name="Lee D.-W."/>
        </authorList>
    </citation>
    <scope>NUCLEOTIDE SEQUENCE [LARGE SCALE GENOMIC DNA]</scope>
    <source>
        <strain evidence="2 3">DSM 6307</strain>
    </source>
</reference>
<evidence type="ECO:0000313" key="2">
    <source>
        <dbReference type="EMBL" id="AST92603.1"/>
    </source>
</evidence>
<dbReference type="Proteomes" id="UP000215224">
    <property type="component" value="Chromosome"/>
</dbReference>
<dbReference type="STRING" id="1314751.GCA_001591425_03346"/>
<name>A0A223KTF2_9BACI</name>
<keyword evidence="1" id="KW-0812">Transmembrane</keyword>
<keyword evidence="3" id="KW-1185">Reference proteome</keyword>
<evidence type="ECO:0000256" key="1">
    <source>
        <dbReference type="SAM" id="Phobius"/>
    </source>
</evidence>
<feature type="transmembrane region" description="Helical" evidence="1">
    <location>
        <begin position="84"/>
        <end position="103"/>
    </location>
</feature>
<keyword evidence="1" id="KW-1133">Transmembrane helix</keyword>
<dbReference type="AlphaFoldDB" id="A0A223KTF2"/>
<feature type="transmembrane region" description="Helical" evidence="1">
    <location>
        <begin position="55"/>
        <end position="78"/>
    </location>
</feature>
<evidence type="ECO:0000313" key="3">
    <source>
        <dbReference type="Proteomes" id="UP000215224"/>
    </source>
</evidence>
<proteinExistence type="predicted"/>
<gene>
    <name evidence="2" type="ORF">BC6307_15540</name>
</gene>
<keyword evidence="1" id="KW-0472">Membrane</keyword>
<feature type="transmembrane region" description="Helical" evidence="1">
    <location>
        <begin position="134"/>
        <end position="153"/>
    </location>
</feature>
<accession>A0A223KTF2</accession>
<feature type="transmembrane region" description="Helical" evidence="1">
    <location>
        <begin position="160"/>
        <end position="179"/>
    </location>
</feature>
<dbReference type="EMBL" id="CP018866">
    <property type="protein sequence ID" value="AST92603.1"/>
    <property type="molecule type" value="Genomic_DNA"/>
</dbReference>
<dbReference type="RefSeq" id="WP_066418701.1">
    <property type="nucleotide sequence ID" value="NZ_CP018866.1"/>
</dbReference>
<sequence>MRDQRKSIIINEIKYWKQNRLLPEQYCNYLLALYSEGTEIDNTITQKASKLRGNIALRLFGLFLPLLVPFTFLVIYFTELSSQLQMVILSIFIVIAFLGLTLFSKEGHFIHIPVIVLILLLLVFSVTLAEMVNVGPRFFTILVAFQALVWLLIGIWKRWYYLHVVSIFTFLVIILFIILQ</sequence>
<protein>
    <submittedName>
        <fullName evidence="2">Uncharacterized protein</fullName>
    </submittedName>
</protein>
<organism evidence="2 3">
    <name type="scientific">Sutcliffiella cohnii</name>
    <dbReference type="NCBI Taxonomy" id="33932"/>
    <lineage>
        <taxon>Bacteria</taxon>
        <taxon>Bacillati</taxon>
        <taxon>Bacillota</taxon>
        <taxon>Bacilli</taxon>
        <taxon>Bacillales</taxon>
        <taxon>Bacillaceae</taxon>
        <taxon>Sutcliffiella</taxon>
    </lineage>
</organism>
<dbReference type="KEGG" id="bcoh:BC6307_15540"/>